<dbReference type="OrthoDB" id="10621163at2759"/>
<accession>A0A6A6S2H4</accession>
<evidence type="ECO:0000313" key="1">
    <source>
        <dbReference type="EMBL" id="KAF2640578.1"/>
    </source>
</evidence>
<reference evidence="1" key="1">
    <citation type="journal article" date="2020" name="Stud. Mycol.">
        <title>101 Dothideomycetes genomes: a test case for predicting lifestyles and emergence of pathogens.</title>
        <authorList>
            <person name="Haridas S."/>
            <person name="Albert R."/>
            <person name="Binder M."/>
            <person name="Bloem J."/>
            <person name="Labutti K."/>
            <person name="Salamov A."/>
            <person name="Andreopoulos B."/>
            <person name="Baker S."/>
            <person name="Barry K."/>
            <person name="Bills G."/>
            <person name="Bluhm B."/>
            <person name="Cannon C."/>
            <person name="Castanera R."/>
            <person name="Culley D."/>
            <person name="Daum C."/>
            <person name="Ezra D."/>
            <person name="Gonzalez J."/>
            <person name="Henrissat B."/>
            <person name="Kuo A."/>
            <person name="Liang C."/>
            <person name="Lipzen A."/>
            <person name="Lutzoni F."/>
            <person name="Magnuson J."/>
            <person name="Mondo S."/>
            <person name="Nolan M."/>
            <person name="Ohm R."/>
            <person name="Pangilinan J."/>
            <person name="Park H.-J."/>
            <person name="Ramirez L."/>
            <person name="Alfaro M."/>
            <person name="Sun H."/>
            <person name="Tritt A."/>
            <person name="Yoshinaga Y."/>
            <person name="Zwiers L.-H."/>
            <person name="Turgeon B."/>
            <person name="Goodwin S."/>
            <person name="Spatafora J."/>
            <person name="Crous P."/>
            <person name="Grigoriev I."/>
        </authorList>
    </citation>
    <scope>NUCLEOTIDE SEQUENCE</scope>
    <source>
        <strain evidence="1">CBS 473.64</strain>
    </source>
</reference>
<keyword evidence="2" id="KW-1185">Reference proteome</keyword>
<protein>
    <submittedName>
        <fullName evidence="1">Uncharacterized protein</fullName>
    </submittedName>
</protein>
<dbReference type="Proteomes" id="UP000799753">
    <property type="component" value="Unassembled WGS sequence"/>
</dbReference>
<name>A0A6A6S2H4_9PLEO</name>
<dbReference type="CDD" id="cd00043">
    <property type="entry name" value="CYCLIN_SF"/>
    <property type="match status" value="1"/>
</dbReference>
<gene>
    <name evidence="1" type="ORF">P280DRAFT_517946</name>
</gene>
<organism evidence="1 2">
    <name type="scientific">Massarina eburnea CBS 473.64</name>
    <dbReference type="NCBI Taxonomy" id="1395130"/>
    <lineage>
        <taxon>Eukaryota</taxon>
        <taxon>Fungi</taxon>
        <taxon>Dikarya</taxon>
        <taxon>Ascomycota</taxon>
        <taxon>Pezizomycotina</taxon>
        <taxon>Dothideomycetes</taxon>
        <taxon>Pleosporomycetidae</taxon>
        <taxon>Pleosporales</taxon>
        <taxon>Massarineae</taxon>
        <taxon>Massarinaceae</taxon>
        <taxon>Massarina</taxon>
    </lineage>
</organism>
<sequence length="344" mass="38851">MCSDATYCGKNCQNKNDDNTAIRCTLCVRLGINLAADHRNDRWHDLFLPIFVNAVKEKADADLYSSVQRESEPVYLDDHGNLVRPVNGFFIALIRTVEQRKEEYLRNEIPLACTSSKLDLRDPEGIATCALEYFDLLLRRHHNLNHLDIRVVAAFAIALAIKHHGHNRDFGMILETLHFDPKDDHSTINDWVAAKHCISTFKAGEIMDAFMEKAHRQYPDTPGLNKLFPLARRLWYATVRKEVVPKELLKDFEHIVPIACLVAAARHLELPIAYEDVCSLTGIDGSLENANAVYGKVLLFSKNSDWMQPPLVRGSALVKAMQAFEMQNEDTESINDALGSLGPE</sequence>
<dbReference type="AlphaFoldDB" id="A0A6A6S2H4"/>
<dbReference type="EMBL" id="MU006784">
    <property type="protein sequence ID" value="KAF2640578.1"/>
    <property type="molecule type" value="Genomic_DNA"/>
</dbReference>
<evidence type="ECO:0000313" key="2">
    <source>
        <dbReference type="Proteomes" id="UP000799753"/>
    </source>
</evidence>
<proteinExistence type="predicted"/>